<feature type="transmembrane region" description="Helical" evidence="1">
    <location>
        <begin position="132"/>
        <end position="148"/>
    </location>
</feature>
<gene>
    <name evidence="2" type="ORF">FKX85_09305</name>
</gene>
<dbReference type="PANTHER" id="PTHR34821">
    <property type="entry name" value="INNER MEMBRANE PROTEIN YDCZ"/>
    <property type="match status" value="1"/>
</dbReference>
<evidence type="ECO:0000313" key="3">
    <source>
        <dbReference type="Proteomes" id="UP000316614"/>
    </source>
</evidence>
<keyword evidence="3" id="KW-1185">Reference proteome</keyword>
<keyword evidence="1" id="KW-0472">Membrane</keyword>
<feature type="transmembrane region" description="Helical" evidence="1">
    <location>
        <begin position="6"/>
        <end position="23"/>
    </location>
</feature>
<dbReference type="RefSeq" id="WP_141614463.1">
    <property type="nucleotide sequence ID" value="NZ_CP041253.1"/>
</dbReference>
<organism evidence="2 3">
    <name type="scientific">Echinicola soli</name>
    <dbReference type="NCBI Taxonomy" id="2591634"/>
    <lineage>
        <taxon>Bacteria</taxon>
        <taxon>Pseudomonadati</taxon>
        <taxon>Bacteroidota</taxon>
        <taxon>Cytophagia</taxon>
        <taxon>Cytophagales</taxon>
        <taxon>Cyclobacteriaceae</taxon>
        <taxon>Echinicola</taxon>
    </lineage>
</organism>
<dbReference type="OrthoDB" id="9097160at2"/>
<dbReference type="KEGG" id="echi:FKX85_09305"/>
<dbReference type="PANTHER" id="PTHR34821:SF2">
    <property type="entry name" value="INNER MEMBRANE PROTEIN YDCZ"/>
    <property type="match status" value="1"/>
</dbReference>
<dbReference type="Pfam" id="PF04657">
    <property type="entry name" value="DMT_YdcZ"/>
    <property type="match status" value="1"/>
</dbReference>
<evidence type="ECO:0000313" key="2">
    <source>
        <dbReference type="EMBL" id="QDH79216.1"/>
    </source>
</evidence>
<feature type="transmembrane region" description="Helical" evidence="1">
    <location>
        <begin position="35"/>
        <end position="55"/>
    </location>
</feature>
<name>A0A514CHD0_9BACT</name>
<keyword evidence="1" id="KW-1133">Transmembrane helix</keyword>
<sequence length="149" mass="16317">MKTIIIYLMAFTGGVSLAIQAGFNAQLGAFLKQPLYAVLASSVFSVLFATVFVLATEKEIPTQINLQHIPWYLWGIGGLFSVVGISLYFYTIPQLGIFKMITMGLCGQLIFSVIAGRFGWLNLPLEVITTKKIIGIISLILSIILINSK</sequence>
<accession>A0A514CHD0</accession>
<dbReference type="GO" id="GO:0005886">
    <property type="term" value="C:plasma membrane"/>
    <property type="evidence" value="ECO:0007669"/>
    <property type="project" value="TreeGrafter"/>
</dbReference>
<dbReference type="InterPro" id="IPR006750">
    <property type="entry name" value="YdcZ"/>
</dbReference>
<evidence type="ECO:0000256" key="1">
    <source>
        <dbReference type="SAM" id="Phobius"/>
    </source>
</evidence>
<proteinExistence type="predicted"/>
<dbReference type="EMBL" id="CP041253">
    <property type="protein sequence ID" value="QDH79216.1"/>
    <property type="molecule type" value="Genomic_DNA"/>
</dbReference>
<dbReference type="AlphaFoldDB" id="A0A514CHD0"/>
<reference evidence="2 3" key="1">
    <citation type="submission" date="2019-06" db="EMBL/GenBank/DDBJ databases">
        <title>Echinicola alkalisoli sp. nov. isolated from saline soil.</title>
        <authorList>
            <person name="Sun J.-Q."/>
            <person name="Xu L."/>
        </authorList>
    </citation>
    <scope>NUCLEOTIDE SEQUENCE [LARGE SCALE GENOMIC DNA]</scope>
    <source>
        <strain evidence="2 3">LN3S3</strain>
    </source>
</reference>
<dbReference type="Proteomes" id="UP000316614">
    <property type="component" value="Chromosome"/>
</dbReference>
<keyword evidence="1" id="KW-0812">Transmembrane</keyword>
<feature type="transmembrane region" description="Helical" evidence="1">
    <location>
        <begin position="97"/>
        <end position="120"/>
    </location>
</feature>
<protein>
    <submittedName>
        <fullName evidence="2">DMT family transporter</fullName>
    </submittedName>
</protein>
<feature type="transmembrane region" description="Helical" evidence="1">
    <location>
        <begin position="71"/>
        <end position="90"/>
    </location>
</feature>